<dbReference type="Pfam" id="PF00004">
    <property type="entry name" value="AAA"/>
    <property type="match status" value="3"/>
</dbReference>
<dbReference type="Gene3D" id="1.10.8.60">
    <property type="match status" value="2"/>
</dbReference>
<evidence type="ECO:0000256" key="4">
    <source>
        <dbReference type="ARBA" id="ARBA00022741"/>
    </source>
</evidence>
<comment type="similarity">
    <text evidence="2">In the N-terminal section; belongs to the AAA ATPase family.</text>
</comment>
<dbReference type="Gene3D" id="3.40.50.300">
    <property type="entry name" value="P-loop containing nucleotide triphosphate hydrolases"/>
    <property type="match status" value="4"/>
</dbReference>
<reference evidence="11 12" key="1">
    <citation type="submission" date="2020-02" db="EMBL/GenBank/DDBJ databases">
        <authorList>
            <person name="Ma Q."/>
            <person name="Huang Y."/>
            <person name="Song X."/>
            <person name="Pei D."/>
        </authorList>
    </citation>
    <scope>NUCLEOTIDE SEQUENCE [LARGE SCALE GENOMIC DNA]</scope>
    <source>
        <strain evidence="11">Sxm20200214</strain>
        <tissue evidence="11">Leaf</tissue>
    </source>
</reference>
<dbReference type="PANTHER" id="PTHR43655:SF2">
    <property type="entry name" value="AFG3 LIKE MATRIX AAA PEPTIDASE SUBUNIT 2, ISOFORM A"/>
    <property type="match status" value="1"/>
</dbReference>
<keyword evidence="3" id="KW-0479">Metal-binding</keyword>
<dbReference type="AlphaFoldDB" id="A0A8X8ANA2"/>
<protein>
    <recommendedName>
        <fullName evidence="13">AAA+ ATPase domain-containing protein</fullName>
    </recommendedName>
</protein>
<dbReference type="GO" id="GO:0005745">
    <property type="term" value="C:m-AAA complex"/>
    <property type="evidence" value="ECO:0007669"/>
    <property type="project" value="TreeGrafter"/>
</dbReference>
<dbReference type="PANTHER" id="PTHR43655">
    <property type="entry name" value="ATP-DEPENDENT PROTEASE"/>
    <property type="match status" value="1"/>
</dbReference>
<keyword evidence="12" id="KW-1185">Reference proteome</keyword>
<keyword evidence="7" id="KW-0482">Metalloprotease</keyword>
<dbReference type="EMBL" id="JAAMPC010000006">
    <property type="protein sequence ID" value="KAG2308860.1"/>
    <property type="molecule type" value="Genomic_DNA"/>
</dbReference>
<keyword evidence="7" id="KW-0645">Protease</keyword>
<evidence type="ECO:0000313" key="12">
    <source>
        <dbReference type="Proteomes" id="UP000886595"/>
    </source>
</evidence>
<evidence type="ECO:0000313" key="11">
    <source>
        <dbReference type="EMBL" id="KAG2308860.1"/>
    </source>
</evidence>
<keyword evidence="6 8" id="KW-0067">ATP-binding</keyword>
<dbReference type="PROSITE" id="PS00674">
    <property type="entry name" value="AAA"/>
    <property type="match status" value="2"/>
</dbReference>
<organism evidence="11 12">
    <name type="scientific">Brassica carinata</name>
    <name type="common">Ethiopian mustard</name>
    <name type="synonym">Abyssinian cabbage</name>
    <dbReference type="NCBI Taxonomy" id="52824"/>
    <lineage>
        <taxon>Eukaryota</taxon>
        <taxon>Viridiplantae</taxon>
        <taxon>Streptophyta</taxon>
        <taxon>Embryophyta</taxon>
        <taxon>Tracheophyta</taxon>
        <taxon>Spermatophyta</taxon>
        <taxon>Magnoliopsida</taxon>
        <taxon>eudicotyledons</taxon>
        <taxon>Gunneridae</taxon>
        <taxon>Pentapetalae</taxon>
        <taxon>rosids</taxon>
        <taxon>malvids</taxon>
        <taxon>Brassicales</taxon>
        <taxon>Brassicaceae</taxon>
        <taxon>Brassiceae</taxon>
        <taxon>Brassica</taxon>
    </lineage>
</organism>
<gene>
    <name evidence="11" type="ORF">Bca52824_028608</name>
</gene>
<dbReference type="GO" id="GO:0034982">
    <property type="term" value="P:mitochondrial protein processing"/>
    <property type="evidence" value="ECO:0007669"/>
    <property type="project" value="TreeGrafter"/>
</dbReference>
<keyword evidence="5" id="KW-0862">Zinc</keyword>
<dbReference type="InterPro" id="IPR050928">
    <property type="entry name" value="ATP-dep_Zn_Metalloprotease"/>
</dbReference>
<dbReference type="GO" id="GO:0005524">
    <property type="term" value="F:ATP binding"/>
    <property type="evidence" value="ECO:0007669"/>
    <property type="project" value="UniProtKB-KW"/>
</dbReference>
<dbReference type="InterPro" id="IPR003960">
    <property type="entry name" value="ATPase_AAA_CS"/>
</dbReference>
<comment type="similarity">
    <text evidence="8">Belongs to the AAA ATPase family.</text>
</comment>
<evidence type="ECO:0000256" key="1">
    <source>
        <dbReference type="ARBA" id="ARBA00001947"/>
    </source>
</evidence>
<feature type="domain" description="ATPase AAA-type core" evidence="9">
    <location>
        <begin position="292"/>
        <end position="312"/>
    </location>
</feature>
<keyword evidence="4 8" id="KW-0547">Nucleotide-binding</keyword>
<evidence type="ECO:0000259" key="9">
    <source>
        <dbReference type="Pfam" id="PF00004"/>
    </source>
</evidence>
<dbReference type="Proteomes" id="UP000886595">
    <property type="component" value="Unassembled WGS sequence"/>
</dbReference>
<keyword evidence="7" id="KW-0378">Hydrolase</keyword>
<dbReference type="Pfam" id="PF17862">
    <property type="entry name" value="AAA_lid_3"/>
    <property type="match status" value="2"/>
</dbReference>
<dbReference type="OrthoDB" id="1413014at2759"/>
<evidence type="ECO:0000256" key="5">
    <source>
        <dbReference type="ARBA" id="ARBA00022833"/>
    </source>
</evidence>
<dbReference type="SUPFAM" id="SSF52540">
    <property type="entry name" value="P-loop containing nucleoside triphosphate hydrolases"/>
    <property type="match status" value="2"/>
</dbReference>
<evidence type="ECO:0000256" key="3">
    <source>
        <dbReference type="ARBA" id="ARBA00022723"/>
    </source>
</evidence>
<sequence length="471" mass="50655">MELVHFLKNPKKYQDLCAKIPPGALLVGPPERKDPLAKATAGESGVPFLTMSGSDFIEIYAGVGASKIDAIGRGINEHESTLNQLLVEMDGFAATSGVVLVLSATNRPDVLDKSLLRPGRFARQIGVDKPDMSKRCVTTLSQRLAALTPGFSGADIANLCNEAALFAARHEGDVVTMEHFESAVDRVIGGLEKKNLVMSKLERRTVAYHGTCRAITEGDYSATRHSDARIDYINVSNKSAVKVQDNSSKKKIHFKDVAGCEEAKQELMELVHFLKNPKKYQDLCAKIPPGALLVGPPGTGKTLLAKATAGETFVIIFIDEIDAIGRGINEHESTLNQLLVEMDGFAATSGVVLVLSATNRPDVLDKSLLRPGRSKRCVTTLSQRLAALTPGFSGADIANLCNEAALFAARHEGDVVTMEHFESAVDRVIGGLEKKNLATTKVVRHYGKAIVLQGYNGDKANISGVKQTPKN</sequence>
<evidence type="ECO:0000256" key="6">
    <source>
        <dbReference type="ARBA" id="ARBA00022840"/>
    </source>
</evidence>
<name>A0A8X8ANA2_BRACI</name>
<accession>A0A8X8ANA2</accession>
<dbReference type="GO" id="GO:0009535">
    <property type="term" value="C:chloroplast thylakoid membrane"/>
    <property type="evidence" value="ECO:0007669"/>
    <property type="project" value="TreeGrafter"/>
</dbReference>
<dbReference type="GO" id="GO:0008237">
    <property type="term" value="F:metallopeptidase activity"/>
    <property type="evidence" value="ECO:0007669"/>
    <property type="project" value="UniProtKB-KW"/>
</dbReference>
<dbReference type="FunFam" id="1.10.8.60:FF:000019">
    <property type="entry name" value="AFG3-like AAA ATPase 2"/>
    <property type="match status" value="2"/>
</dbReference>
<comment type="caution">
    <text evidence="11">The sequence shown here is derived from an EMBL/GenBank/DDBJ whole genome shotgun (WGS) entry which is preliminary data.</text>
</comment>
<dbReference type="InterPro" id="IPR003959">
    <property type="entry name" value="ATPase_AAA_core"/>
</dbReference>
<evidence type="ECO:0008006" key="13">
    <source>
        <dbReference type="Google" id="ProtNLM"/>
    </source>
</evidence>
<dbReference type="GO" id="GO:0016887">
    <property type="term" value="F:ATP hydrolysis activity"/>
    <property type="evidence" value="ECO:0007669"/>
    <property type="project" value="InterPro"/>
</dbReference>
<feature type="domain" description="AAA ATPase AAA+ lid" evidence="10">
    <location>
        <begin position="384"/>
        <end position="422"/>
    </location>
</feature>
<dbReference type="InterPro" id="IPR041569">
    <property type="entry name" value="AAA_lid_3"/>
</dbReference>
<feature type="domain" description="ATPase AAA-type core" evidence="9">
    <location>
        <begin position="314"/>
        <end position="376"/>
    </location>
</feature>
<proteinExistence type="inferred from homology"/>
<evidence type="ECO:0000259" key="10">
    <source>
        <dbReference type="Pfam" id="PF17862"/>
    </source>
</evidence>
<feature type="domain" description="ATPase AAA-type core" evidence="9">
    <location>
        <begin position="68"/>
        <end position="128"/>
    </location>
</feature>
<feature type="domain" description="AAA ATPase AAA+ lid" evidence="10">
    <location>
        <begin position="143"/>
        <end position="181"/>
    </location>
</feature>
<evidence type="ECO:0000256" key="2">
    <source>
        <dbReference type="ARBA" id="ARBA00010550"/>
    </source>
</evidence>
<evidence type="ECO:0000256" key="8">
    <source>
        <dbReference type="RuleBase" id="RU003651"/>
    </source>
</evidence>
<dbReference type="GO" id="GO:0046872">
    <property type="term" value="F:metal ion binding"/>
    <property type="evidence" value="ECO:0007669"/>
    <property type="project" value="UniProtKB-KW"/>
</dbReference>
<comment type="cofactor">
    <cofactor evidence="1">
        <name>Zn(2+)</name>
        <dbReference type="ChEBI" id="CHEBI:29105"/>
    </cofactor>
</comment>
<evidence type="ECO:0000256" key="7">
    <source>
        <dbReference type="ARBA" id="ARBA00023049"/>
    </source>
</evidence>
<dbReference type="InterPro" id="IPR027417">
    <property type="entry name" value="P-loop_NTPase"/>
</dbReference>